<proteinExistence type="predicted"/>
<gene>
    <name evidence="7" type="ORF">T459_01729</name>
</gene>
<dbReference type="GO" id="GO:0005634">
    <property type="term" value="C:nucleus"/>
    <property type="evidence" value="ECO:0000318"/>
    <property type="project" value="GO_Central"/>
</dbReference>
<dbReference type="Pfam" id="PF00847">
    <property type="entry name" value="AP2"/>
    <property type="match status" value="1"/>
</dbReference>
<dbReference type="Proteomes" id="UP000222542">
    <property type="component" value="Unassembled WGS sequence"/>
</dbReference>
<keyword evidence="3" id="KW-0238">DNA-binding</keyword>
<dbReference type="SMART" id="SM00380">
    <property type="entry name" value="AP2"/>
    <property type="match status" value="1"/>
</dbReference>
<reference evidence="7 8" key="2">
    <citation type="journal article" date="2017" name="Genome Biol.">
        <title>New reference genome sequences of hot pepper reveal the massive evolution of plant disease-resistance genes by retroduplication.</title>
        <authorList>
            <person name="Kim S."/>
            <person name="Park J."/>
            <person name="Yeom S.I."/>
            <person name="Kim Y.M."/>
            <person name="Seo E."/>
            <person name="Kim K.T."/>
            <person name="Kim M.S."/>
            <person name="Lee J.M."/>
            <person name="Cheong K."/>
            <person name="Shin H.S."/>
            <person name="Kim S.B."/>
            <person name="Han K."/>
            <person name="Lee J."/>
            <person name="Park M."/>
            <person name="Lee H.A."/>
            <person name="Lee H.Y."/>
            <person name="Lee Y."/>
            <person name="Oh S."/>
            <person name="Lee J.H."/>
            <person name="Choi E."/>
            <person name="Choi E."/>
            <person name="Lee S.E."/>
            <person name="Jeon J."/>
            <person name="Kim H."/>
            <person name="Choi G."/>
            <person name="Song H."/>
            <person name="Lee J."/>
            <person name="Lee S.C."/>
            <person name="Kwon J.K."/>
            <person name="Lee H.Y."/>
            <person name="Koo N."/>
            <person name="Hong Y."/>
            <person name="Kim R.W."/>
            <person name="Kang W.H."/>
            <person name="Huh J.H."/>
            <person name="Kang B.C."/>
            <person name="Yang T.J."/>
            <person name="Lee Y.H."/>
            <person name="Bennetzen J.L."/>
            <person name="Choi D."/>
        </authorList>
    </citation>
    <scope>NUCLEOTIDE SEQUENCE [LARGE SCALE GENOMIC DNA]</scope>
    <source>
        <strain evidence="8">cv. CM334</strain>
    </source>
</reference>
<reference evidence="7 8" key="1">
    <citation type="journal article" date="2014" name="Nat. Genet.">
        <title>Genome sequence of the hot pepper provides insights into the evolution of pungency in Capsicum species.</title>
        <authorList>
            <person name="Kim S."/>
            <person name="Park M."/>
            <person name="Yeom S.I."/>
            <person name="Kim Y.M."/>
            <person name="Lee J.M."/>
            <person name="Lee H.A."/>
            <person name="Seo E."/>
            <person name="Choi J."/>
            <person name="Cheong K."/>
            <person name="Kim K.T."/>
            <person name="Jung K."/>
            <person name="Lee G.W."/>
            <person name="Oh S.K."/>
            <person name="Bae C."/>
            <person name="Kim S.B."/>
            <person name="Lee H.Y."/>
            <person name="Kim S.Y."/>
            <person name="Kim M.S."/>
            <person name="Kang B.C."/>
            <person name="Jo Y.D."/>
            <person name="Yang H.B."/>
            <person name="Jeong H.J."/>
            <person name="Kang W.H."/>
            <person name="Kwon J.K."/>
            <person name="Shin C."/>
            <person name="Lim J.Y."/>
            <person name="Park J.H."/>
            <person name="Huh J.H."/>
            <person name="Kim J.S."/>
            <person name="Kim B.D."/>
            <person name="Cohen O."/>
            <person name="Paran I."/>
            <person name="Suh M.C."/>
            <person name="Lee S.B."/>
            <person name="Kim Y.K."/>
            <person name="Shin Y."/>
            <person name="Noh S.J."/>
            <person name="Park J."/>
            <person name="Seo Y.S."/>
            <person name="Kwon S.Y."/>
            <person name="Kim H.A."/>
            <person name="Park J.M."/>
            <person name="Kim H.J."/>
            <person name="Choi S.B."/>
            <person name="Bosland P.W."/>
            <person name="Reeves G."/>
            <person name="Jo S.H."/>
            <person name="Lee B.W."/>
            <person name="Cho H.T."/>
            <person name="Choi H.S."/>
            <person name="Lee M.S."/>
            <person name="Yu Y."/>
            <person name="Do Choi Y."/>
            <person name="Park B.S."/>
            <person name="van Deynze A."/>
            <person name="Ashrafi H."/>
            <person name="Hill T."/>
            <person name="Kim W.T."/>
            <person name="Pai H.S."/>
            <person name="Ahn H.K."/>
            <person name="Yeam I."/>
            <person name="Giovannoni J.J."/>
            <person name="Rose J.K."/>
            <person name="Sorensen I."/>
            <person name="Lee S.J."/>
            <person name="Kim R.W."/>
            <person name="Choi I.Y."/>
            <person name="Choi B.S."/>
            <person name="Lim J.S."/>
            <person name="Lee Y.H."/>
            <person name="Choi D."/>
        </authorList>
    </citation>
    <scope>NUCLEOTIDE SEQUENCE [LARGE SCALE GENOMIC DNA]</scope>
    <source>
        <strain evidence="8">cv. CM334</strain>
    </source>
</reference>
<protein>
    <submittedName>
        <fullName evidence="7">Ethylene-responsive transcription factor</fullName>
    </submittedName>
</protein>
<dbReference type="STRING" id="4072.A0A2G3AHY4"/>
<dbReference type="InterPro" id="IPR036955">
    <property type="entry name" value="AP2/ERF_dom_sf"/>
</dbReference>
<name>A0A2G3AHY4_CAPAN</name>
<keyword evidence="2" id="KW-0805">Transcription regulation</keyword>
<comment type="caution">
    <text evidence="7">The sequence shown here is derived from an EMBL/GenBank/DDBJ whole genome shotgun (WGS) entry which is preliminary data.</text>
</comment>
<evidence type="ECO:0000256" key="2">
    <source>
        <dbReference type="ARBA" id="ARBA00023015"/>
    </source>
</evidence>
<dbReference type="EMBL" id="AYRZ02000001">
    <property type="protein sequence ID" value="PHT93847.1"/>
    <property type="molecule type" value="Genomic_DNA"/>
</dbReference>
<dbReference type="PANTHER" id="PTHR31194">
    <property type="entry name" value="SHN SHINE , DNA BINDING / TRANSCRIPTION FACTOR"/>
    <property type="match status" value="1"/>
</dbReference>
<dbReference type="PROSITE" id="PS51032">
    <property type="entry name" value="AP2_ERF"/>
    <property type="match status" value="1"/>
</dbReference>
<dbReference type="SUPFAM" id="SSF54171">
    <property type="entry name" value="DNA-binding domain"/>
    <property type="match status" value="1"/>
</dbReference>
<dbReference type="PRINTS" id="PR00367">
    <property type="entry name" value="ETHRSPELEMNT"/>
</dbReference>
<dbReference type="PANTHER" id="PTHR31194:SF129">
    <property type="entry name" value="ETHYLENE-RESPONSIVE TRANSCRIPTION FACTOR CRF3-LIKE"/>
    <property type="match status" value="1"/>
</dbReference>
<evidence type="ECO:0000256" key="3">
    <source>
        <dbReference type="ARBA" id="ARBA00023125"/>
    </source>
</evidence>
<evidence type="ECO:0000313" key="8">
    <source>
        <dbReference type="Proteomes" id="UP000222542"/>
    </source>
</evidence>
<evidence type="ECO:0000256" key="4">
    <source>
        <dbReference type="ARBA" id="ARBA00023163"/>
    </source>
</evidence>
<comment type="subcellular location">
    <subcellularLocation>
        <location evidence="1">Nucleus</location>
    </subcellularLocation>
</comment>
<organism evidence="7 8">
    <name type="scientific">Capsicum annuum</name>
    <name type="common">Capsicum pepper</name>
    <dbReference type="NCBI Taxonomy" id="4072"/>
    <lineage>
        <taxon>Eukaryota</taxon>
        <taxon>Viridiplantae</taxon>
        <taxon>Streptophyta</taxon>
        <taxon>Embryophyta</taxon>
        <taxon>Tracheophyta</taxon>
        <taxon>Spermatophyta</taxon>
        <taxon>Magnoliopsida</taxon>
        <taxon>eudicotyledons</taxon>
        <taxon>Gunneridae</taxon>
        <taxon>Pentapetalae</taxon>
        <taxon>asterids</taxon>
        <taxon>lamiids</taxon>
        <taxon>Solanales</taxon>
        <taxon>Solanaceae</taxon>
        <taxon>Solanoideae</taxon>
        <taxon>Capsiceae</taxon>
        <taxon>Capsicum</taxon>
    </lineage>
</organism>
<keyword evidence="4" id="KW-0804">Transcription</keyword>
<sequence length="168" mass="18966">MEKVTGQIGGSSYILPRPGVFHYSGYNPTKLSTYEEGKAKGKKSEIHEKACEEEPIVKNENTEVISIENSLERDLKMPQEKVKKYEGFRQRKPGKWVAEVRVLGTKDRIWIGTFNTAEETSLAYDETVIEMKGADAATNILKPLPGYIPPTEINYMNPPSLSIDKSWI</sequence>
<feature type="domain" description="AP2/ERF" evidence="6">
    <location>
        <begin position="84"/>
        <end position="141"/>
    </location>
</feature>
<dbReference type="InterPro" id="IPR016177">
    <property type="entry name" value="DNA-bd_dom_sf"/>
</dbReference>
<accession>A0A2G3AHY4</accession>
<dbReference type="AlphaFoldDB" id="A0A2G3AHY4"/>
<dbReference type="Gene3D" id="3.30.730.10">
    <property type="entry name" value="AP2/ERF domain"/>
    <property type="match status" value="1"/>
</dbReference>
<keyword evidence="5" id="KW-0539">Nucleus</keyword>
<evidence type="ECO:0000256" key="1">
    <source>
        <dbReference type="ARBA" id="ARBA00004123"/>
    </source>
</evidence>
<evidence type="ECO:0000313" key="7">
    <source>
        <dbReference type="EMBL" id="PHT93847.1"/>
    </source>
</evidence>
<dbReference type="Gramene" id="PHT93847">
    <property type="protein sequence ID" value="PHT93847"/>
    <property type="gene ID" value="T459_01729"/>
</dbReference>
<keyword evidence="8" id="KW-1185">Reference proteome</keyword>
<dbReference type="InterPro" id="IPR050913">
    <property type="entry name" value="AP2/ERF_ERF"/>
</dbReference>
<evidence type="ECO:0000259" key="6">
    <source>
        <dbReference type="PROSITE" id="PS51032"/>
    </source>
</evidence>
<dbReference type="GO" id="GO:0003700">
    <property type="term" value="F:DNA-binding transcription factor activity"/>
    <property type="evidence" value="ECO:0000318"/>
    <property type="project" value="GO_Central"/>
</dbReference>
<dbReference type="GO" id="GO:0000976">
    <property type="term" value="F:transcription cis-regulatory region binding"/>
    <property type="evidence" value="ECO:0000318"/>
    <property type="project" value="GO_Central"/>
</dbReference>
<dbReference type="SMR" id="A0A2G3AHY4"/>
<evidence type="ECO:0000256" key="5">
    <source>
        <dbReference type="ARBA" id="ARBA00023242"/>
    </source>
</evidence>
<dbReference type="CDD" id="cd00018">
    <property type="entry name" value="AP2"/>
    <property type="match status" value="1"/>
</dbReference>
<dbReference type="InterPro" id="IPR001471">
    <property type="entry name" value="AP2/ERF_dom"/>
</dbReference>